<evidence type="ECO:0000313" key="4">
    <source>
        <dbReference type="EMBL" id="CAE8691260.1"/>
    </source>
</evidence>
<dbReference type="SUPFAM" id="SSF51045">
    <property type="entry name" value="WW domain"/>
    <property type="match status" value="1"/>
</dbReference>
<dbReference type="Pfam" id="PF00566">
    <property type="entry name" value="RabGAP-TBC"/>
    <property type="match status" value="1"/>
</dbReference>
<evidence type="ECO:0000259" key="2">
    <source>
        <dbReference type="PROSITE" id="PS50020"/>
    </source>
</evidence>
<reference evidence="4" key="1">
    <citation type="submission" date="2021-02" db="EMBL/GenBank/DDBJ databases">
        <authorList>
            <person name="Dougan E. K."/>
            <person name="Rhodes N."/>
            <person name="Thang M."/>
            <person name="Chan C."/>
        </authorList>
    </citation>
    <scope>NUCLEOTIDE SEQUENCE</scope>
</reference>
<accession>A0A813JWN9</accession>
<feature type="region of interest" description="Disordered" evidence="1">
    <location>
        <begin position="52"/>
        <end position="114"/>
    </location>
</feature>
<dbReference type="InterPro" id="IPR036020">
    <property type="entry name" value="WW_dom_sf"/>
</dbReference>
<evidence type="ECO:0000256" key="1">
    <source>
        <dbReference type="SAM" id="MobiDB-lite"/>
    </source>
</evidence>
<dbReference type="SMART" id="SM00164">
    <property type="entry name" value="TBC"/>
    <property type="match status" value="1"/>
</dbReference>
<name>A0A813JWN9_POLGL</name>
<dbReference type="EMBL" id="CAJNNW010027402">
    <property type="protein sequence ID" value="CAE8691260.1"/>
    <property type="molecule type" value="Genomic_DNA"/>
</dbReference>
<dbReference type="SUPFAM" id="SSF47923">
    <property type="entry name" value="Ypt/Rab-GAP domain of gyp1p"/>
    <property type="match status" value="1"/>
</dbReference>
<dbReference type="SMART" id="SM00456">
    <property type="entry name" value="WW"/>
    <property type="match status" value="2"/>
</dbReference>
<dbReference type="Gene3D" id="1.10.8.270">
    <property type="entry name" value="putative rabgap domain of human tbc1 domain family member 14 like domains"/>
    <property type="match status" value="1"/>
</dbReference>
<dbReference type="Pfam" id="PF00397">
    <property type="entry name" value="WW"/>
    <property type="match status" value="1"/>
</dbReference>
<evidence type="ECO:0000259" key="3">
    <source>
        <dbReference type="PROSITE" id="PS50086"/>
    </source>
</evidence>
<feature type="domain" description="Rab-GAP TBC" evidence="3">
    <location>
        <begin position="292"/>
        <end position="530"/>
    </location>
</feature>
<dbReference type="PANTHER" id="PTHR22957">
    <property type="entry name" value="TBC1 DOMAIN FAMILY MEMBER GTPASE-ACTIVATING PROTEIN"/>
    <property type="match status" value="1"/>
</dbReference>
<comment type="caution">
    <text evidence="4">The sequence shown here is derived from an EMBL/GenBank/DDBJ whole genome shotgun (WGS) entry which is preliminary data.</text>
</comment>
<dbReference type="Gene3D" id="2.20.70.10">
    <property type="match status" value="1"/>
</dbReference>
<feature type="compositionally biased region" description="Acidic residues" evidence="1">
    <location>
        <begin position="87"/>
        <end position="113"/>
    </location>
</feature>
<dbReference type="Proteomes" id="UP000626109">
    <property type="component" value="Unassembled WGS sequence"/>
</dbReference>
<gene>
    <name evidence="4" type="ORF">PGLA2088_LOCUS27322</name>
</gene>
<dbReference type="PROSITE" id="PS50020">
    <property type="entry name" value="WW_DOMAIN_2"/>
    <property type="match status" value="1"/>
</dbReference>
<dbReference type="InterPro" id="IPR035969">
    <property type="entry name" value="Rab-GAP_TBC_sf"/>
</dbReference>
<organism evidence="4 5">
    <name type="scientific">Polarella glacialis</name>
    <name type="common">Dinoflagellate</name>
    <dbReference type="NCBI Taxonomy" id="89957"/>
    <lineage>
        <taxon>Eukaryota</taxon>
        <taxon>Sar</taxon>
        <taxon>Alveolata</taxon>
        <taxon>Dinophyceae</taxon>
        <taxon>Suessiales</taxon>
        <taxon>Suessiaceae</taxon>
        <taxon>Polarella</taxon>
    </lineage>
</organism>
<dbReference type="Gene3D" id="1.10.472.80">
    <property type="entry name" value="Ypt/Rab-GAP domain of gyp1p, domain 3"/>
    <property type="match status" value="1"/>
</dbReference>
<protein>
    <submittedName>
        <fullName evidence="4">Uncharacterized protein</fullName>
    </submittedName>
</protein>
<dbReference type="CDD" id="cd00201">
    <property type="entry name" value="WW"/>
    <property type="match status" value="1"/>
</dbReference>
<dbReference type="PROSITE" id="PS50086">
    <property type="entry name" value="TBC_RABGAP"/>
    <property type="match status" value="1"/>
</dbReference>
<sequence>MAAVYGDLRPNLSDQPVRSGDGELFAQAIRERSPYKEEELVPGNCFSTTAQVSEASPWRRDFGSLSSRPHPEAKPERSCTVCPMVLDEQDVEDGEEVDDETSDEEDDSGDDEAGACAGTVAAHASCVQDPSRLERDTGGEQQTDVLRRHTRCLPNASFLSHTSGPHHTSCMRDTHGEFGSPVSSDLDWLVQEASNAPLPCGWSAHIDSFKRTFYFHKLSQRSVWEHPGKALYRELLGLVQRVQLEVPFQALNSWELRRTAAEQHLRELHQRALRDLEGWSGPYTSPEGVKYYYSDTLKTSAWQSPIEAWEQQLEVSHRILGRGLLNVETGAKAVVRNGPKQKAASDGHPTHSFRSVARGVLAAQRLRLSSTGCRRCYEQDKALNADVVRQIDLDIPRTAGGDPELMACLGTARSLLLRHAAEDPELGYCQGMNMVACLFSVAARSQAEAYARFHAFTQLLRGLWLPGFPLLQEGMCIFESLAQGRPWFQHLQRNDVGPETYLPRAWLSLFASWLSLPARVLLLRELEKNGLAALLAISLALLDHIGPALLEQGDDTGEILTVLEMDRCREPHPAALIAAKDVWIAVAINAAARRTATPLAPPPLRREGSRVLDRHGHEAIFGSFGKQRRRLSAAWAGKALLRFSFAELPRKSG</sequence>
<dbReference type="GO" id="GO:0005096">
    <property type="term" value="F:GTPase activator activity"/>
    <property type="evidence" value="ECO:0007669"/>
    <property type="project" value="TreeGrafter"/>
</dbReference>
<dbReference type="InterPro" id="IPR000195">
    <property type="entry name" value="Rab-GAP-TBC_dom"/>
</dbReference>
<proteinExistence type="predicted"/>
<feature type="domain" description="WW" evidence="2">
    <location>
        <begin position="196"/>
        <end position="229"/>
    </location>
</feature>
<dbReference type="InterPro" id="IPR001202">
    <property type="entry name" value="WW_dom"/>
</dbReference>
<evidence type="ECO:0000313" key="5">
    <source>
        <dbReference type="Proteomes" id="UP000626109"/>
    </source>
</evidence>
<dbReference type="AlphaFoldDB" id="A0A813JWN9"/>